<evidence type="ECO:0000313" key="3">
    <source>
        <dbReference type="EMBL" id="ELR16515.1"/>
    </source>
</evidence>
<evidence type="ECO:0000259" key="2">
    <source>
        <dbReference type="Pfam" id="PF14344"/>
    </source>
</evidence>
<proteinExistence type="predicted"/>
<sequence length="238" mass="24786">MKLFAALVLLSLFVSQINASAYLFVVHGVSNFGGNTNVHVNVNGGRAISNFVYGTSAGYIPVSAGSTEITVSLVNGGTTIINETVALTDGAYYTAVAVGSLNDSTTYPFRLLAVQINPSVFSNTMAKVAVFHTAPGAPNVDLYSGDSSLANNLAYPSGVELAEVSATTYNLSLRLASDPSQVALAIGNTELQGGKVNYFFALGDIVGGETLSVRNIQPAEDEPSPASTAVPFWLSLFF</sequence>
<dbReference type="KEGG" id="acan:ACA1_146490"/>
<feature type="domain" description="DUF4397" evidence="2">
    <location>
        <begin position="21"/>
        <end position="105"/>
    </location>
</feature>
<keyword evidence="4" id="KW-1185">Reference proteome</keyword>
<protein>
    <submittedName>
        <fullName evidence="3">Cell wall anchor domain containing protein</fullName>
    </submittedName>
</protein>
<accession>L8GU19</accession>
<gene>
    <name evidence="3" type="ORF">ACA1_146490</name>
</gene>
<keyword evidence="1" id="KW-0732">Signal</keyword>
<dbReference type="GeneID" id="14917215"/>
<evidence type="ECO:0000256" key="1">
    <source>
        <dbReference type="SAM" id="SignalP"/>
    </source>
</evidence>
<feature type="chain" id="PRO_5003990402" evidence="1">
    <location>
        <begin position="20"/>
        <end position="238"/>
    </location>
</feature>
<dbReference type="Proteomes" id="UP000011083">
    <property type="component" value="Unassembled WGS sequence"/>
</dbReference>
<feature type="signal peptide" evidence="1">
    <location>
        <begin position="1"/>
        <end position="19"/>
    </location>
</feature>
<dbReference type="AlphaFoldDB" id="L8GU19"/>
<dbReference type="Pfam" id="PF14344">
    <property type="entry name" value="DUF4397"/>
    <property type="match status" value="2"/>
</dbReference>
<dbReference type="EMBL" id="KB007987">
    <property type="protein sequence ID" value="ELR16515.1"/>
    <property type="molecule type" value="Genomic_DNA"/>
</dbReference>
<dbReference type="RefSeq" id="XP_004338528.1">
    <property type="nucleotide sequence ID" value="XM_004338480.1"/>
</dbReference>
<name>L8GU19_ACACF</name>
<evidence type="ECO:0000313" key="4">
    <source>
        <dbReference type="Proteomes" id="UP000011083"/>
    </source>
</evidence>
<organism evidence="3 4">
    <name type="scientific">Acanthamoeba castellanii (strain ATCC 30010 / Neff)</name>
    <dbReference type="NCBI Taxonomy" id="1257118"/>
    <lineage>
        <taxon>Eukaryota</taxon>
        <taxon>Amoebozoa</taxon>
        <taxon>Discosea</taxon>
        <taxon>Longamoebia</taxon>
        <taxon>Centramoebida</taxon>
        <taxon>Acanthamoebidae</taxon>
        <taxon>Acanthamoeba</taxon>
    </lineage>
</organism>
<reference evidence="3 4" key="1">
    <citation type="journal article" date="2013" name="Genome Biol.">
        <title>Genome of Acanthamoeba castellanii highlights extensive lateral gene transfer and early evolution of tyrosine kinase signaling.</title>
        <authorList>
            <person name="Clarke M."/>
            <person name="Lohan A.J."/>
            <person name="Liu B."/>
            <person name="Lagkouvardos I."/>
            <person name="Roy S."/>
            <person name="Zafar N."/>
            <person name="Bertelli C."/>
            <person name="Schilde C."/>
            <person name="Kianianmomeni A."/>
            <person name="Burglin T.R."/>
            <person name="Frech C."/>
            <person name="Turcotte B."/>
            <person name="Kopec K.O."/>
            <person name="Synnott J.M."/>
            <person name="Choo C."/>
            <person name="Paponov I."/>
            <person name="Finkler A."/>
            <person name="Soon Heng Tan C."/>
            <person name="Hutchins A.P."/>
            <person name="Weinmeier T."/>
            <person name="Rattei T."/>
            <person name="Chu J.S."/>
            <person name="Gimenez G."/>
            <person name="Irimia M."/>
            <person name="Rigden D.J."/>
            <person name="Fitzpatrick D.A."/>
            <person name="Lorenzo-Morales J."/>
            <person name="Bateman A."/>
            <person name="Chiu C.H."/>
            <person name="Tang P."/>
            <person name="Hegemann P."/>
            <person name="Fromm H."/>
            <person name="Raoult D."/>
            <person name="Greub G."/>
            <person name="Miranda-Saavedra D."/>
            <person name="Chen N."/>
            <person name="Nash P."/>
            <person name="Ginger M.L."/>
            <person name="Horn M."/>
            <person name="Schaap P."/>
            <person name="Caler L."/>
            <person name="Loftus B."/>
        </authorList>
    </citation>
    <scope>NUCLEOTIDE SEQUENCE [LARGE SCALE GENOMIC DNA]</scope>
    <source>
        <strain evidence="3 4">Neff</strain>
    </source>
</reference>
<feature type="domain" description="DUF4397" evidence="2">
    <location>
        <begin position="126"/>
        <end position="214"/>
    </location>
</feature>
<dbReference type="VEuPathDB" id="AmoebaDB:ACA1_146490"/>
<dbReference type="InterPro" id="IPR025510">
    <property type="entry name" value="DUF4397"/>
</dbReference>